<dbReference type="InterPro" id="IPR050796">
    <property type="entry name" value="SCF_F-box_component"/>
</dbReference>
<name>A0ABQ4ZU68_9ASTR</name>
<evidence type="ECO:0000313" key="2">
    <source>
        <dbReference type="Proteomes" id="UP001151760"/>
    </source>
</evidence>
<reference evidence="1" key="2">
    <citation type="submission" date="2022-01" db="EMBL/GenBank/DDBJ databases">
        <authorList>
            <person name="Yamashiro T."/>
            <person name="Shiraishi A."/>
            <person name="Satake H."/>
            <person name="Nakayama K."/>
        </authorList>
    </citation>
    <scope>NUCLEOTIDE SEQUENCE</scope>
</reference>
<dbReference type="PANTHER" id="PTHR31672">
    <property type="entry name" value="BNACNNG10540D PROTEIN"/>
    <property type="match status" value="1"/>
</dbReference>
<protein>
    <recommendedName>
        <fullName evidence="3">F-box protein</fullName>
    </recommendedName>
</protein>
<organism evidence="1 2">
    <name type="scientific">Tanacetum coccineum</name>
    <dbReference type="NCBI Taxonomy" id="301880"/>
    <lineage>
        <taxon>Eukaryota</taxon>
        <taxon>Viridiplantae</taxon>
        <taxon>Streptophyta</taxon>
        <taxon>Embryophyta</taxon>
        <taxon>Tracheophyta</taxon>
        <taxon>Spermatophyta</taxon>
        <taxon>Magnoliopsida</taxon>
        <taxon>eudicotyledons</taxon>
        <taxon>Gunneridae</taxon>
        <taxon>Pentapetalae</taxon>
        <taxon>asterids</taxon>
        <taxon>campanulids</taxon>
        <taxon>Asterales</taxon>
        <taxon>Asteraceae</taxon>
        <taxon>Asteroideae</taxon>
        <taxon>Anthemideae</taxon>
        <taxon>Anthemidinae</taxon>
        <taxon>Tanacetum</taxon>
    </lineage>
</organism>
<evidence type="ECO:0008006" key="3">
    <source>
        <dbReference type="Google" id="ProtNLM"/>
    </source>
</evidence>
<dbReference type="EMBL" id="BQNB010011585">
    <property type="protein sequence ID" value="GJS92487.1"/>
    <property type="molecule type" value="Genomic_DNA"/>
</dbReference>
<keyword evidence="2" id="KW-1185">Reference proteome</keyword>
<proteinExistence type="predicted"/>
<reference evidence="1" key="1">
    <citation type="journal article" date="2022" name="Int. J. Mol. Sci.">
        <title>Draft Genome of Tanacetum Coccineum: Genomic Comparison of Closely Related Tanacetum-Family Plants.</title>
        <authorList>
            <person name="Yamashiro T."/>
            <person name="Shiraishi A."/>
            <person name="Nakayama K."/>
            <person name="Satake H."/>
        </authorList>
    </citation>
    <scope>NUCLEOTIDE SEQUENCE</scope>
</reference>
<evidence type="ECO:0000313" key="1">
    <source>
        <dbReference type="EMBL" id="GJS92487.1"/>
    </source>
</evidence>
<accession>A0ABQ4ZU68</accession>
<gene>
    <name evidence="1" type="ORF">Tco_0799455</name>
</gene>
<dbReference type="Proteomes" id="UP001151760">
    <property type="component" value="Unassembled WGS sequence"/>
</dbReference>
<comment type="caution">
    <text evidence="1">The sequence shown here is derived from an EMBL/GenBank/DDBJ whole genome shotgun (WGS) entry which is preliminary data.</text>
</comment>
<sequence length="350" mass="40148">MISQNRSTRARENYAQPHVVLTNDDLLTEILIRLPILCIHLFTTVSKQYLRILTSPLFILNRNKIPNLDPPAGIFVNHHRSLFECDFVSLDSRLESRKSATDNSCTLGSTEEVDNVKILKPCNGLLMCHGSSSPAFYYVYDSCTNLFQRLPQLENSHDDSHFFITVVFKMAFDPRKSLDYKVVQVGACPNSDLEIQVYSSKTGTWSLDNKQLIPYKLKIKEDHDHPILTSGEEHRQWFDCLIGPHQRKIGIEIPHGLHWGRNFLQSFGGSIGSYDPMLVLIDIPDMLHLEGRLFESRGCLLLVCRDDIGSREFTIYELMKGSSVWTVRYLVNTDEFLTPLPERWSIRSTV</sequence>
<dbReference type="PANTHER" id="PTHR31672:SF9">
    <property type="entry name" value="F-BOX DOMAIN-CONTAINING PROTEIN"/>
    <property type="match status" value="1"/>
</dbReference>